<sequence>MNFIAKHIEPCTSTPIHILTCGHTVSASFLHPKTSSKCAPNCKAVDLITEAEPWFLCPICWESTLHAQFHKFKSRAQHMSETDKMIDNHLRAQHHQQDFMGDENTFLQWHRVQSRRLSFQKAVQTTYKSKVEDEGFRGCKFVTV</sequence>
<dbReference type="EMBL" id="HG992980">
    <property type="protein sequence ID" value="CAE7031373.1"/>
    <property type="molecule type" value="Genomic_DNA"/>
</dbReference>
<dbReference type="AlphaFoldDB" id="A0A6S6W136"/>
<protein>
    <submittedName>
        <fullName evidence="1">Uncharacterized protein</fullName>
    </submittedName>
</protein>
<organism evidence="1 2">
    <name type="scientific">Pyrenophora teres f. teres</name>
    <dbReference type="NCBI Taxonomy" id="97479"/>
    <lineage>
        <taxon>Eukaryota</taxon>
        <taxon>Fungi</taxon>
        <taxon>Dikarya</taxon>
        <taxon>Ascomycota</taxon>
        <taxon>Pezizomycotina</taxon>
        <taxon>Dothideomycetes</taxon>
        <taxon>Pleosporomycetidae</taxon>
        <taxon>Pleosporales</taxon>
        <taxon>Pleosporineae</taxon>
        <taxon>Pleosporaceae</taxon>
        <taxon>Pyrenophora</taxon>
    </lineage>
</organism>
<dbReference type="Proteomes" id="UP000472372">
    <property type="component" value="Chromosome 4"/>
</dbReference>
<accession>A0A6S6W136</accession>
<evidence type="ECO:0000313" key="2">
    <source>
        <dbReference type="Proteomes" id="UP000472372"/>
    </source>
</evidence>
<gene>
    <name evidence="1" type="ORF">PTTW11_04788</name>
</gene>
<name>A0A6S6W136_9PLEO</name>
<proteinExistence type="predicted"/>
<evidence type="ECO:0000313" key="1">
    <source>
        <dbReference type="EMBL" id="CAE7031373.1"/>
    </source>
</evidence>
<reference evidence="1" key="1">
    <citation type="submission" date="2021-02" db="EMBL/GenBank/DDBJ databases">
        <authorList>
            <person name="Syme A R."/>
            <person name="Syme A R."/>
            <person name="Moolhuijzen P."/>
        </authorList>
    </citation>
    <scope>NUCLEOTIDE SEQUENCE</scope>
    <source>
        <strain evidence="1">W1-1</strain>
    </source>
</reference>